<dbReference type="EMBL" id="FOYT01000001">
    <property type="protein sequence ID" value="SFR37199.1"/>
    <property type="molecule type" value="Genomic_DNA"/>
</dbReference>
<dbReference type="AlphaFoldDB" id="A0A1I6G4S8"/>
<accession>A0A1I6G4S8</accession>
<dbReference type="Proteomes" id="UP000198531">
    <property type="component" value="Unassembled WGS sequence"/>
</dbReference>
<dbReference type="RefSeq" id="WP_089804401.1">
    <property type="nucleotide sequence ID" value="NZ_FOYT01000001.1"/>
</dbReference>
<dbReference type="OrthoDB" id="289425at2157"/>
<dbReference type="InterPro" id="IPR058715">
    <property type="entry name" value="PDDEXK_nuclease-rel"/>
</dbReference>
<evidence type="ECO:0000313" key="1">
    <source>
        <dbReference type="EMBL" id="SFR37199.1"/>
    </source>
</evidence>
<sequence length="160" mass="18432">MSFDVTRSDMRRIDKHAQGDNGEYAERLVAAHYGVEHAPDEASWYDCVNRDTGTKFEVKAAQTIIDGRDESSFVPVEGRFRLWKSQTRSLVNSDAQNTAWFVFVLLDRDGSPLEMRRMRPSTVWSLVQEEGGWYDSGHEKGEQKKMSFFYIFGSVENADY</sequence>
<organism evidence="1 2">
    <name type="scientific">Halogeometricum rufum</name>
    <dbReference type="NCBI Taxonomy" id="553469"/>
    <lineage>
        <taxon>Archaea</taxon>
        <taxon>Methanobacteriati</taxon>
        <taxon>Methanobacteriota</taxon>
        <taxon>Stenosarchaea group</taxon>
        <taxon>Halobacteria</taxon>
        <taxon>Halobacteriales</taxon>
        <taxon>Haloferacaceae</taxon>
        <taxon>Halogeometricum</taxon>
    </lineage>
</organism>
<protein>
    <submittedName>
        <fullName evidence="1">Uncharacterized protein</fullName>
    </submittedName>
</protein>
<dbReference type="STRING" id="553469.SAMN04487947_0574"/>
<reference evidence="2" key="1">
    <citation type="submission" date="2016-10" db="EMBL/GenBank/DDBJ databases">
        <authorList>
            <person name="Varghese N."/>
            <person name="Submissions S."/>
        </authorList>
    </citation>
    <scope>NUCLEOTIDE SEQUENCE [LARGE SCALE GENOMIC DNA]</scope>
    <source>
        <strain evidence="2">CGMCC 1.7736</strain>
    </source>
</reference>
<dbReference type="Pfam" id="PF25941">
    <property type="entry name" value="PDDEXK_16"/>
    <property type="match status" value="1"/>
</dbReference>
<keyword evidence="2" id="KW-1185">Reference proteome</keyword>
<proteinExistence type="predicted"/>
<evidence type="ECO:0000313" key="2">
    <source>
        <dbReference type="Proteomes" id="UP000198531"/>
    </source>
</evidence>
<gene>
    <name evidence="1" type="ORF">SAMN04487947_0574</name>
</gene>
<name>A0A1I6G4S8_9EURY</name>